<dbReference type="AlphaFoldDB" id="A0A8J3UK54"/>
<dbReference type="PANTHER" id="PTHR33204">
    <property type="entry name" value="TRANSCRIPTIONAL REGULATOR, MARR FAMILY"/>
    <property type="match status" value="1"/>
</dbReference>
<dbReference type="SUPFAM" id="SSF46785">
    <property type="entry name" value="Winged helix' DNA-binding domain"/>
    <property type="match status" value="1"/>
</dbReference>
<organism evidence="6 7">
    <name type="scientific">Planotetraspora silvatica</name>
    <dbReference type="NCBI Taxonomy" id="234614"/>
    <lineage>
        <taxon>Bacteria</taxon>
        <taxon>Bacillati</taxon>
        <taxon>Actinomycetota</taxon>
        <taxon>Actinomycetes</taxon>
        <taxon>Streptosporangiales</taxon>
        <taxon>Streptosporangiaceae</taxon>
        <taxon>Planotetraspora</taxon>
    </lineage>
</organism>
<proteinExistence type="predicted"/>
<comment type="caution">
    <text evidence="6">The sequence shown here is derived from an EMBL/GenBank/DDBJ whole genome shotgun (WGS) entry which is preliminary data.</text>
</comment>
<accession>A0A8J3UK54</accession>
<evidence type="ECO:0000256" key="3">
    <source>
        <dbReference type="ARBA" id="ARBA00023163"/>
    </source>
</evidence>
<dbReference type="Proteomes" id="UP000644610">
    <property type="component" value="Unassembled WGS sequence"/>
</dbReference>
<keyword evidence="7" id="KW-1185">Reference proteome</keyword>
<dbReference type="PROSITE" id="PS51118">
    <property type="entry name" value="HTH_HXLR"/>
    <property type="match status" value="1"/>
</dbReference>
<evidence type="ECO:0000256" key="4">
    <source>
        <dbReference type="SAM" id="MobiDB-lite"/>
    </source>
</evidence>
<keyword evidence="3" id="KW-0804">Transcription</keyword>
<dbReference type="Pfam" id="PF01638">
    <property type="entry name" value="HxlR"/>
    <property type="match status" value="1"/>
</dbReference>
<reference evidence="6" key="1">
    <citation type="submission" date="2021-01" db="EMBL/GenBank/DDBJ databases">
        <title>Whole genome shotgun sequence of Planotetraspora silvatica NBRC 100141.</title>
        <authorList>
            <person name="Komaki H."/>
            <person name="Tamura T."/>
        </authorList>
    </citation>
    <scope>NUCLEOTIDE SEQUENCE</scope>
    <source>
        <strain evidence="6">NBRC 100141</strain>
    </source>
</reference>
<protein>
    <submittedName>
        <fullName evidence="6">Transcriptional regulator</fullName>
    </submittedName>
</protein>
<dbReference type="Gene3D" id="1.10.10.10">
    <property type="entry name" value="Winged helix-like DNA-binding domain superfamily/Winged helix DNA-binding domain"/>
    <property type="match status" value="1"/>
</dbReference>
<evidence type="ECO:0000259" key="5">
    <source>
        <dbReference type="PROSITE" id="PS51118"/>
    </source>
</evidence>
<dbReference type="InterPro" id="IPR036388">
    <property type="entry name" value="WH-like_DNA-bd_sf"/>
</dbReference>
<feature type="region of interest" description="Disordered" evidence="4">
    <location>
        <begin position="131"/>
        <end position="151"/>
    </location>
</feature>
<gene>
    <name evidence="6" type="ORF">Psi02_37170</name>
</gene>
<keyword evidence="1" id="KW-0805">Transcription regulation</keyword>
<dbReference type="RefSeq" id="WP_203975668.1">
    <property type="nucleotide sequence ID" value="NZ_BAAAKY010000014.1"/>
</dbReference>
<name>A0A8J3UK54_9ACTN</name>
<dbReference type="PANTHER" id="PTHR33204:SF18">
    <property type="entry name" value="TRANSCRIPTIONAL REGULATORY PROTEIN"/>
    <property type="match status" value="1"/>
</dbReference>
<feature type="domain" description="HTH hxlR-type" evidence="5">
    <location>
        <begin position="12"/>
        <end position="109"/>
    </location>
</feature>
<dbReference type="InterPro" id="IPR002577">
    <property type="entry name" value="HTH_HxlR"/>
</dbReference>
<evidence type="ECO:0000256" key="2">
    <source>
        <dbReference type="ARBA" id="ARBA00023125"/>
    </source>
</evidence>
<evidence type="ECO:0000313" key="6">
    <source>
        <dbReference type="EMBL" id="GII47293.1"/>
    </source>
</evidence>
<sequence>MEATSTKPATGCPVARTVDVLGDKWSLLIIRDAFDGVRRFGQFQRNLGVAKNILSARLRTLVGAGVLLSEPASDGSSYREYVLTDAGRELFDLIVTLRQWGEAHAFEPGEEYVPLIDGVTGEPLAKLTYVRPDGSPVRADGTHLGEPRRMP</sequence>
<dbReference type="GO" id="GO:0003677">
    <property type="term" value="F:DNA binding"/>
    <property type="evidence" value="ECO:0007669"/>
    <property type="project" value="UniProtKB-KW"/>
</dbReference>
<keyword evidence="2" id="KW-0238">DNA-binding</keyword>
<dbReference type="InterPro" id="IPR036390">
    <property type="entry name" value="WH_DNA-bd_sf"/>
</dbReference>
<evidence type="ECO:0000256" key="1">
    <source>
        <dbReference type="ARBA" id="ARBA00023015"/>
    </source>
</evidence>
<feature type="compositionally biased region" description="Basic and acidic residues" evidence="4">
    <location>
        <begin position="140"/>
        <end position="151"/>
    </location>
</feature>
<evidence type="ECO:0000313" key="7">
    <source>
        <dbReference type="Proteomes" id="UP000644610"/>
    </source>
</evidence>
<dbReference type="EMBL" id="BOOQ01000024">
    <property type="protein sequence ID" value="GII47293.1"/>
    <property type="molecule type" value="Genomic_DNA"/>
</dbReference>